<protein>
    <submittedName>
        <fullName evidence="3">BolA family transcriptional regulator</fullName>
    </submittedName>
</protein>
<reference evidence="3 4" key="1">
    <citation type="submission" date="2021-01" db="EMBL/GenBank/DDBJ databases">
        <title>Entomomonas sp. F2A isolated from a house cricket (Acheta domesticus).</title>
        <authorList>
            <person name="Spergser J."/>
            <person name="Busse H.-J."/>
        </authorList>
    </citation>
    <scope>NUCLEOTIDE SEQUENCE [LARGE SCALE GENOMIC DNA]</scope>
    <source>
        <strain evidence="3 4">F2A</strain>
    </source>
</reference>
<comment type="similarity">
    <text evidence="1 2">Belongs to the BolA/IbaG family.</text>
</comment>
<dbReference type="Pfam" id="PF01722">
    <property type="entry name" value="BolA"/>
    <property type="match status" value="1"/>
</dbReference>
<dbReference type="Proteomes" id="UP000595278">
    <property type="component" value="Chromosome"/>
</dbReference>
<dbReference type="SUPFAM" id="SSF82657">
    <property type="entry name" value="BolA-like"/>
    <property type="match status" value="1"/>
</dbReference>
<dbReference type="Gene3D" id="3.10.20.90">
    <property type="entry name" value="Phosphatidylinositol 3-kinase Catalytic Subunit, Chain A, domain 1"/>
    <property type="match status" value="1"/>
</dbReference>
<sequence>MQDRIDAALVAAFSPKHFVVEDESHFHHRGEETHYKVIIVSDLFEGVPRVKRHQQVYAALGDIMRQIHSLAIHAYTMSEWQREGLSTVPESPLCKGGSLHDMNK</sequence>
<dbReference type="InterPro" id="IPR036065">
    <property type="entry name" value="BolA-like_sf"/>
</dbReference>
<accession>A0A974NDG7</accession>
<dbReference type="InterPro" id="IPR050961">
    <property type="entry name" value="BolA/IbaG_stress_morph_reg"/>
</dbReference>
<evidence type="ECO:0000313" key="4">
    <source>
        <dbReference type="Proteomes" id="UP000595278"/>
    </source>
</evidence>
<gene>
    <name evidence="3" type="ORF">JHT90_10210</name>
</gene>
<dbReference type="EMBL" id="CP067393">
    <property type="protein sequence ID" value="QQP84776.1"/>
    <property type="molecule type" value="Genomic_DNA"/>
</dbReference>
<dbReference type="PANTHER" id="PTHR46229">
    <property type="entry name" value="BOLA TRANSCRIPTION REGULATOR"/>
    <property type="match status" value="1"/>
</dbReference>
<evidence type="ECO:0000256" key="1">
    <source>
        <dbReference type="ARBA" id="ARBA00005578"/>
    </source>
</evidence>
<organism evidence="3 4">
    <name type="scientific">Entomomonas asaccharolytica</name>
    <dbReference type="NCBI Taxonomy" id="2785331"/>
    <lineage>
        <taxon>Bacteria</taxon>
        <taxon>Pseudomonadati</taxon>
        <taxon>Pseudomonadota</taxon>
        <taxon>Gammaproteobacteria</taxon>
        <taxon>Pseudomonadales</taxon>
        <taxon>Pseudomonadaceae</taxon>
        <taxon>Entomomonas</taxon>
    </lineage>
</organism>
<proteinExistence type="inferred from homology"/>
<name>A0A974NDG7_9GAMM</name>
<dbReference type="PIRSF" id="PIRSF003113">
    <property type="entry name" value="BolA"/>
    <property type="match status" value="1"/>
</dbReference>
<dbReference type="RefSeq" id="WP_201090673.1">
    <property type="nucleotide sequence ID" value="NZ_CP067393.1"/>
</dbReference>
<dbReference type="AlphaFoldDB" id="A0A974NDG7"/>
<evidence type="ECO:0000256" key="2">
    <source>
        <dbReference type="RuleBase" id="RU003860"/>
    </source>
</evidence>
<dbReference type="InterPro" id="IPR002634">
    <property type="entry name" value="BolA"/>
</dbReference>
<evidence type="ECO:0000313" key="3">
    <source>
        <dbReference type="EMBL" id="QQP84776.1"/>
    </source>
</evidence>
<dbReference type="KEGG" id="eaz:JHT90_10210"/>
<dbReference type="PANTHER" id="PTHR46229:SF2">
    <property type="entry name" value="BOLA-LIKE PROTEIN 1"/>
    <property type="match status" value="1"/>
</dbReference>
<keyword evidence="4" id="KW-1185">Reference proteome</keyword>